<accession>A0A926NAI7</accession>
<evidence type="ECO:0000313" key="2">
    <source>
        <dbReference type="Proteomes" id="UP000661691"/>
    </source>
</evidence>
<dbReference type="RefSeq" id="WP_191142425.1">
    <property type="nucleotide sequence ID" value="NZ_JACXAH010000022.1"/>
</dbReference>
<sequence>MRKPQQPENGLNLFHYLTYLFETLPNVDVQNQAVLDSLLPCSPTSPDICQVPNKTI</sequence>
<name>A0A926NAI7_9BACL</name>
<comment type="caution">
    <text evidence="1">The sequence shown here is derived from an EMBL/GenBank/DDBJ whole genome shotgun (WGS) entry which is preliminary data.</text>
</comment>
<protein>
    <submittedName>
        <fullName evidence="1">Transposase domain-containing protein</fullName>
    </submittedName>
</protein>
<reference evidence="1" key="1">
    <citation type="submission" date="2020-09" db="EMBL/GenBank/DDBJ databases">
        <title>A novel bacterium of genus Hazenella, isolated from South China Sea.</title>
        <authorList>
            <person name="Huang H."/>
            <person name="Mo K."/>
            <person name="Hu Y."/>
        </authorList>
    </citation>
    <scope>NUCLEOTIDE SEQUENCE</scope>
    <source>
        <strain evidence="1">IB182357</strain>
    </source>
</reference>
<organism evidence="1 2">
    <name type="scientific">Polycladospora coralii</name>
    <dbReference type="NCBI Taxonomy" id="2771432"/>
    <lineage>
        <taxon>Bacteria</taxon>
        <taxon>Bacillati</taxon>
        <taxon>Bacillota</taxon>
        <taxon>Bacilli</taxon>
        <taxon>Bacillales</taxon>
        <taxon>Thermoactinomycetaceae</taxon>
        <taxon>Polycladospora</taxon>
    </lineage>
</organism>
<proteinExistence type="predicted"/>
<dbReference type="EMBL" id="JACXAH010000022">
    <property type="protein sequence ID" value="MBD1373296.1"/>
    <property type="molecule type" value="Genomic_DNA"/>
</dbReference>
<dbReference type="Proteomes" id="UP000661691">
    <property type="component" value="Unassembled WGS sequence"/>
</dbReference>
<gene>
    <name evidence="1" type="ORF">IC620_13150</name>
</gene>
<keyword evidence="2" id="KW-1185">Reference proteome</keyword>
<evidence type="ECO:0000313" key="1">
    <source>
        <dbReference type="EMBL" id="MBD1373296.1"/>
    </source>
</evidence>
<dbReference type="AlphaFoldDB" id="A0A926NAI7"/>